<dbReference type="EMBL" id="BARV01014181">
    <property type="protein sequence ID" value="GAI30062.1"/>
    <property type="molecule type" value="Genomic_DNA"/>
</dbReference>
<evidence type="ECO:0000256" key="1">
    <source>
        <dbReference type="SAM" id="Phobius"/>
    </source>
</evidence>
<organism evidence="2">
    <name type="scientific">marine sediment metagenome</name>
    <dbReference type="NCBI Taxonomy" id="412755"/>
    <lineage>
        <taxon>unclassified sequences</taxon>
        <taxon>metagenomes</taxon>
        <taxon>ecological metagenomes</taxon>
    </lineage>
</organism>
<name>X1MEI5_9ZZZZ</name>
<feature type="non-terminal residue" evidence="2">
    <location>
        <position position="1"/>
    </location>
</feature>
<accession>X1MEI5</accession>
<comment type="caution">
    <text evidence="2">The sequence shown here is derived from an EMBL/GenBank/DDBJ whole genome shotgun (WGS) entry which is preliminary data.</text>
</comment>
<evidence type="ECO:0000313" key="2">
    <source>
        <dbReference type="EMBL" id="GAI30062.1"/>
    </source>
</evidence>
<gene>
    <name evidence="2" type="ORF">S06H3_24996</name>
</gene>
<keyword evidence="1" id="KW-0472">Membrane</keyword>
<sequence length="30" mass="3081">SGHHSLPQVATGAILAAVIVVVTFYLFGLV</sequence>
<dbReference type="AlphaFoldDB" id="X1MEI5"/>
<proteinExistence type="predicted"/>
<reference evidence="2" key="1">
    <citation type="journal article" date="2014" name="Front. Microbiol.">
        <title>High frequency of phylogenetically diverse reductive dehalogenase-homologous genes in deep subseafloor sedimentary metagenomes.</title>
        <authorList>
            <person name="Kawai M."/>
            <person name="Futagami T."/>
            <person name="Toyoda A."/>
            <person name="Takaki Y."/>
            <person name="Nishi S."/>
            <person name="Hori S."/>
            <person name="Arai W."/>
            <person name="Tsubouchi T."/>
            <person name="Morono Y."/>
            <person name="Uchiyama I."/>
            <person name="Ito T."/>
            <person name="Fujiyama A."/>
            <person name="Inagaki F."/>
            <person name="Takami H."/>
        </authorList>
    </citation>
    <scope>NUCLEOTIDE SEQUENCE</scope>
    <source>
        <strain evidence="2">Expedition CK06-06</strain>
    </source>
</reference>
<keyword evidence="1" id="KW-0812">Transmembrane</keyword>
<feature type="transmembrane region" description="Helical" evidence="1">
    <location>
        <begin position="6"/>
        <end position="27"/>
    </location>
</feature>
<keyword evidence="1" id="KW-1133">Transmembrane helix</keyword>
<protein>
    <submittedName>
        <fullName evidence="2">Uncharacterized protein</fullName>
    </submittedName>
</protein>